<protein>
    <submittedName>
        <fullName evidence="7">RNA helicase</fullName>
    </submittedName>
</protein>
<dbReference type="EMBL" id="JAAVUM010000007">
    <property type="protein sequence ID" value="NKE06074.1"/>
    <property type="molecule type" value="Genomic_DNA"/>
</dbReference>
<dbReference type="CDD" id="cd18805">
    <property type="entry name" value="SF2_C_suv3"/>
    <property type="match status" value="1"/>
</dbReference>
<keyword evidence="4" id="KW-0067">ATP-binding</keyword>
<dbReference type="InterPro" id="IPR055206">
    <property type="entry name" value="DEXQc_SUV3"/>
</dbReference>
<name>A0A846TJA0_9BACI</name>
<evidence type="ECO:0000313" key="8">
    <source>
        <dbReference type="Proteomes" id="UP000587942"/>
    </source>
</evidence>
<dbReference type="Pfam" id="PF00271">
    <property type="entry name" value="Helicase_C"/>
    <property type="match status" value="1"/>
</dbReference>
<dbReference type="GO" id="GO:0004386">
    <property type="term" value="F:helicase activity"/>
    <property type="evidence" value="ECO:0007669"/>
    <property type="project" value="UniProtKB-KW"/>
</dbReference>
<gene>
    <name evidence="7" type="ORF">GWK17_11450</name>
</gene>
<reference evidence="7 8" key="1">
    <citation type="submission" date="2020-03" db="EMBL/GenBank/DDBJ databases">
        <authorList>
            <person name="Sun Q."/>
        </authorList>
    </citation>
    <scope>NUCLEOTIDE SEQUENCE [LARGE SCALE GENOMIC DNA]</scope>
    <source>
        <strain evidence="7 8">KACC 21451</strain>
    </source>
</reference>
<feature type="domain" description="Helicase C-terminal" evidence="6">
    <location>
        <begin position="520"/>
        <end position="670"/>
    </location>
</feature>
<keyword evidence="2" id="KW-0378">Hydrolase</keyword>
<evidence type="ECO:0000256" key="4">
    <source>
        <dbReference type="ARBA" id="ARBA00022840"/>
    </source>
</evidence>
<dbReference type="InterPro" id="IPR050699">
    <property type="entry name" value="RNA-DNA_Helicase"/>
</dbReference>
<dbReference type="PANTHER" id="PTHR12131">
    <property type="entry name" value="ATP-DEPENDENT RNA AND DNA HELICASE"/>
    <property type="match status" value="1"/>
</dbReference>
<organism evidence="7 8">
    <name type="scientific">Mesobacillus selenatarsenatis</name>
    <dbReference type="NCBI Taxonomy" id="388741"/>
    <lineage>
        <taxon>Bacteria</taxon>
        <taxon>Bacillati</taxon>
        <taxon>Bacillota</taxon>
        <taxon>Bacilli</taxon>
        <taxon>Bacillales</taxon>
        <taxon>Bacillaceae</taxon>
        <taxon>Mesobacillus</taxon>
    </lineage>
</organism>
<dbReference type="GO" id="GO:0016787">
    <property type="term" value="F:hydrolase activity"/>
    <property type="evidence" value="ECO:0007669"/>
    <property type="project" value="UniProtKB-KW"/>
</dbReference>
<dbReference type="InterPro" id="IPR027417">
    <property type="entry name" value="P-loop_NTPase"/>
</dbReference>
<dbReference type="Gene3D" id="1.20.272.40">
    <property type="match status" value="1"/>
</dbReference>
<comment type="caution">
    <text evidence="7">The sequence shown here is derived from an EMBL/GenBank/DDBJ whole genome shotgun (WGS) entry which is preliminary data.</text>
</comment>
<dbReference type="SUPFAM" id="SSF52540">
    <property type="entry name" value="P-loop containing nucleoside triphosphate hydrolases"/>
    <property type="match status" value="1"/>
</dbReference>
<dbReference type="RefSeq" id="WP_167832509.1">
    <property type="nucleotide sequence ID" value="NZ_JAAVUM010000007.1"/>
</dbReference>
<sequence>MKQIDMIHQQAVENTKTKIMDDIEKFLGEQEVLPDFKEYLDNRSTYISQIWLNVWLTKSTNDFSKRDKKAFLSERGYVVEGVDRKLINKLFRNEMRDYEPFNTKEWVKTKIDEQSWEEQYHSARKKFLKKVEEARLLEHKAGIKENIYQVAQTVLSDFQESAYLKIRHMMAKELRKVFNENQKFEDIDTHMLEERLTVIGSFNPDDYRTMADFYDELTGQIHQIASWGRFYFEYETYEFHFEKKVLEYFTQIAAEKILGSLNQQLLSEYEEVFEDKLSAGEVKRITKDLTGVYLDGFLFKLQEEYITDLMTLADTEFDVTEHRAMYERDLGERIRRKEEERAELERKREEEARMLEDIFGREYNPSLRRNVRYTLHIGETNTGKTHHALERMKEAKTGLYLAPLRLLALEVFEKLNSEGVPCSLKTGEEEKPVEGANHISCTVEMFHEKDFYEVVVIDESQMIADKDRGFSWFKAITNANAEEVHIIGSKNIKSMMMDLLDDGVAEIYEYTRDIPLQVENKEFSLKYTKKGDALVCFSRKQVLENASKLQNSGRQVSMIYGSMPPETRKKQMERFIKGETSVVVATDAIGMGLNLPIRRIVFLENEKFDGTRRRRLTSQEVKQIAGRAGRKGIYNVGRVAFTSDIGLMTKLLEKEDKPVETFSIAPTSGIFERFQKYHRSLAVFFELWDKFESPKGTNKASLSEERELYEYVRDTEIEARLPMMELYGFLHLPFSSKEPALIEQWLETIKAIVADEELPEPPVKTASLEELELSYKAIGLHLLFLYKLGRKTEAVYWERVRTELSDDVHEFLKSEVKNYKKKCRHCGKGIHVDSPYQICDSCYSARNRKRADNRDRWR</sequence>
<dbReference type="Proteomes" id="UP000587942">
    <property type="component" value="Unassembled WGS sequence"/>
</dbReference>
<dbReference type="Gene3D" id="3.40.50.300">
    <property type="entry name" value="P-loop containing nucleotide triphosphate hydrolases"/>
    <property type="match status" value="2"/>
</dbReference>
<dbReference type="PANTHER" id="PTHR12131:SF1">
    <property type="entry name" value="ATP-DEPENDENT RNA HELICASE SUPV3L1, MITOCHONDRIAL-RELATED"/>
    <property type="match status" value="1"/>
</dbReference>
<evidence type="ECO:0000259" key="6">
    <source>
        <dbReference type="PROSITE" id="PS51194"/>
    </source>
</evidence>
<evidence type="ECO:0000256" key="1">
    <source>
        <dbReference type="ARBA" id="ARBA00022741"/>
    </source>
</evidence>
<keyword evidence="1" id="KW-0547">Nucleotide-binding</keyword>
<dbReference type="Pfam" id="PF22527">
    <property type="entry name" value="DEXQc_Suv3"/>
    <property type="match status" value="1"/>
</dbReference>
<dbReference type="InterPro" id="IPR001650">
    <property type="entry name" value="Helicase_C-like"/>
</dbReference>
<evidence type="ECO:0000313" key="7">
    <source>
        <dbReference type="EMBL" id="NKE06074.1"/>
    </source>
</evidence>
<dbReference type="GO" id="GO:0005524">
    <property type="term" value="F:ATP binding"/>
    <property type="evidence" value="ECO:0007669"/>
    <property type="project" value="UniProtKB-KW"/>
</dbReference>
<evidence type="ECO:0000256" key="5">
    <source>
        <dbReference type="SAM" id="Coils"/>
    </source>
</evidence>
<dbReference type="SMART" id="SM00490">
    <property type="entry name" value="HELICc"/>
    <property type="match status" value="1"/>
</dbReference>
<accession>A0A846TJA0</accession>
<feature type="coiled-coil region" evidence="5">
    <location>
        <begin position="327"/>
        <end position="357"/>
    </location>
</feature>
<evidence type="ECO:0000256" key="2">
    <source>
        <dbReference type="ARBA" id="ARBA00022801"/>
    </source>
</evidence>
<evidence type="ECO:0000256" key="3">
    <source>
        <dbReference type="ARBA" id="ARBA00022806"/>
    </source>
</evidence>
<proteinExistence type="predicted"/>
<keyword evidence="3 7" id="KW-0347">Helicase</keyword>
<dbReference type="AlphaFoldDB" id="A0A846TJA0"/>
<keyword evidence="5" id="KW-0175">Coiled coil</keyword>
<dbReference type="PROSITE" id="PS51194">
    <property type="entry name" value="HELICASE_CTER"/>
    <property type="match status" value="1"/>
</dbReference>